<sequence>MRGGGPYMRRGPVELIAGAVRLDLDRDPRSAVLLAGSGRSGTSWAASLINCRNEYRYVFEPFHPERVPEFANLRRRQYLRRGEAGEEFLAAARAALSGRLRSRWADRLNRRFVSRRRLVKEIRANLMLGWLRENFPQTPMLLLLRHPFAVAASRARLGWRDNLDDMLGQRRLVEDFLAPFEARLRRASSPFERHVLAWCVENLVPLRQLAPGEVALLFYEELVLHPEQGLRPAFAALGRPVPREALAAARGAGREGLEGWRGRVGEGELRRGLEALRAFGLDRVYGEGPLPDRAGALGLMREGVAGGARKG</sequence>
<evidence type="ECO:0008006" key="3">
    <source>
        <dbReference type="Google" id="ProtNLM"/>
    </source>
</evidence>
<accession>Q1ASL8</accession>
<dbReference type="KEGG" id="rxy:Rxyl_2693"/>
<proteinExistence type="predicted"/>
<dbReference type="AlphaFoldDB" id="Q1ASL8"/>
<gene>
    <name evidence="1" type="ordered locus">Rxyl_2693</name>
</gene>
<dbReference type="SUPFAM" id="SSF52540">
    <property type="entry name" value="P-loop containing nucleoside triphosphate hydrolases"/>
    <property type="match status" value="1"/>
</dbReference>
<dbReference type="Pfam" id="PF13469">
    <property type="entry name" value="Sulfotransfer_3"/>
    <property type="match status" value="1"/>
</dbReference>
<dbReference type="InterPro" id="IPR027417">
    <property type="entry name" value="P-loop_NTPase"/>
</dbReference>
<name>Q1ASL8_RUBXD</name>
<protein>
    <recommendedName>
        <fullName evidence="3">Sulfotransferase</fullName>
    </recommendedName>
</protein>
<keyword evidence="2" id="KW-1185">Reference proteome</keyword>
<dbReference type="Gene3D" id="3.40.50.300">
    <property type="entry name" value="P-loop containing nucleotide triphosphate hydrolases"/>
    <property type="match status" value="1"/>
</dbReference>
<dbReference type="RefSeq" id="WP_011565619.1">
    <property type="nucleotide sequence ID" value="NC_008148.1"/>
</dbReference>
<evidence type="ECO:0000313" key="2">
    <source>
        <dbReference type="Proteomes" id="UP000006637"/>
    </source>
</evidence>
<dbReference type="EMBL" id="CP000386">
    <property type="protein sequence ID" value="ABG05610.1"/>
    <property type="molecule type" value="Genomic_DNA"/>
</dbReference>
<reference evidence="1 2" key="1">
    <citation type="submission" date="2006-06" db="EMBL/GenBank/DDBJ databases">
        <title>Complete sequence of Rubrobacter xylanophilus DSM 9941.</title>
        <authorList>
            <consortium name="US DOE Joint Genome Institute"/>
            <person name="Copeland A."/>
            <person name="Lucas S."/>
            <person name="Lapidus A."/>
            <person name="Barry K."/>
            <person name="Detter J.C."/>
            <person name="Glavina del Rio T."/>
            <person name="Hammon N."/>
            <person name="Israni S."/>
            <person name="Dalin E."/>
            <person name="Tice H."/>
            <person name="Pitluck S."/>
            <person name="Munk A.C."/>
            <person name="Brettin T."/>
            <person name="Bruce D."/>
            <person name="Han C."/>
            <person name="Tapia R."/>
            <person name="Gilna P."/>
            <person name="Schmutz J."/>
            <person name="Larimer F."/>
            <person name="Land M."/>
            <person name="Hauser L."/>
            <person name="Kyrpides N."/>
            <person name="Lykidis A."/>
            <person name="da Costa M.S."/>
            <person name="Rainey F.A."/>
            <person name="Empadinhas N."/>
            <person name="Jolivet E."/>
            <person name="Battista J.R."/>
            <person name="Richardson P."/>
        </authorList>
    </citation>
    <scope>NUCLEOTIDE SEQUENCE [LARGE SCALE GENOMIC DNA]</scope>
    <source>
        <strain evidence="2">DSM 9941 / NBRC 16129 / PRD-1</strain>
    </source>
</reference>
<dbReference type="Proteomes" id="UP000006637">
    <property type="component" value="Chromosome"/>
</dbReference>
<dbReference type="eggNOG" id="ENOG502Z8TY">
    <property type="taxonomic scope" value="Bacteria"/>
</dbReference>
<evidence type="ECO:0000313" key="1">
    <source>
        <dbReference type="EMBL" id="ABG05610.1"/>
    </source>
</evidence>
<dbReference type="HOGENOM" id="CLU_079598_0_0_11"/>
<organism evidence="1 2">
    <name type="scientific">Rubrobacter xylanophilus (strain DSM 9941 / JCM 11954 / NBRC 16129 / PRD-1)</name>
    <dbReference type="NCBI Taxonomy" id="266117"/>
    <lineage>
        <taxon>Bacteria</taxon>
        <taxon>Bacillati</taxon>
        <taxon>Actinomycetota</taxon>
        <taxon>Rubrobacteria</taxon>
        <taxon>Rubrobacterales</taxon>
        <taxon>Rubrobacteraceae</taxon>
        <taxon>Rubrobacter</taxon>
    </lineage>
</organism>
<dbReference type="STRING" id="266117.Rxyl_2693"/>